<dbReference type="InterPro" id="IPR011990">
    <property type="entry name" value="TPR-like_helical_dom_sf"/>
</dbReference>
<dbReference type="Gene3D" id="1.25.40.10">
    <property type="entry name" value="Tetratricopeptide repeat domain"/>
    <property type="match status" value="1"/>
</dbReference>
<proteinExistence type="predicted"/>
<dbReference type="EMBL" id="JABBXD010000006">
    <property type="protein sequence ID" value="MBD3586374.1"/>
    <property type="molecule type" value="Genomic_DNA"/>
</dbReference>
<evidence type="ECO:0000256" key="4">
    <source>
        <dbReference type="SAM" id="SignalP"/>
    </source>
</evidence>
<dbReference type="Pfam" id="PF00990">
    <property type="entry name" value="GGDEF"/>
    <property type="match status" value="1"/>
</dbReference>
<dbReference type="CDD" id="cd01949">
    <property type="entry name" value="GGDEF"/>
    <property type="match status" value="1"/>
</dbReference>
<dbReference type="NCBIfam" id="TIGR00254">
    <property type="entry name" value="GGDEF"/>
    <property type="match status" value="1"/>
</dbReference>
<dbReference type="PANTHER" id="PTHR45138">
    <property type="entry name" value="REGULATORY COMPONENTS OF SENSORY TRANSDUCTION SYSTEM"/>
    <property type="match status" value="1"/>
</dbReference>
<dbReference type="InterPro" id="IPR043128">
    <property type="entry name" value="Rev_trsase/Diguanyl_cyclase"/>
</dbReference>
<comment type="catalytic activity">
    <reaction evidence="2">
        <text>2 GTP = 3',3'-c-di-GMP + 2 diphosphate</text>
        <dbReference type="Rhea" id="RHEA:24898"/>
        <dbReference type="ChEBI" id="CHEBI:33019"/>
        <dbReference type="ChEBI" id="CHEBI:37565"/>
        <dbReference type="ChEBI" id="CHEBI:58805"/>
        <dbReference type="EC" id="2.7.7.65"/>
    </reaction>
</comment>
<evidence type="ECO:0000313" key="7">
    <source>
        <dbReference type="Proteomes" id="UP000624419"/>
    </source>
</evidence>
<accession>A0ABR8LR32</accession>
<dbReference type="SUPFAM" id="SSF48452">
    <property type="entry name" value="TPR-like"/>
    <property type="match status" value="1"/>
</dbReference>
<dbReference type="PANTHER" id="PTHR45138:SF9">
    <property type="entry name" value="DIGUANYLATE CYCLASE DGCM-RELATED"/>
    <property type="match status" value="1"/>
</dbReference>
<comment type="caution">
    <text evidence="6">The sequence shown here is derived from an EMBL/GenBank/DDBJ whole genome shotgun (WGS) entry which is preliminary data.</text>
</comment>
<dbReference type="SMART" id="SM00267">
    <property type="entry name" value="GGDEF"/>
    <property type="match status" value="1"/>
</dbReference>
<dbReference type="SUPFAM" id="SSF55073">
    <property type="entry name" value="Nucleotide cyclase"/>
    <property type="match status" value="1"/>
</dbReference>
<protein>
    <recommendedName>
        <fullName evidence="1">diguanylate cyclase</fullName>
        <ecNumber evidence="1">2.7.7.65</ecNumber>
    </recommendedName>
</protein>
<feature type="signal peptide" evidence="4">
    <location>
        <begin position="1"/>
        <end position="20"/>
    </location>
</feature>
<dbReference type="RefSeq" id="WP_191025259.1">
    <property type="nucleotide sequence ID" value="NZ_JABBXD010000006.1"/>
</dbReference>
<dbReference type="PROSITE" id="PS50887">
    <property type="entry name" value="GGDEF"/>
    <property type="match status" value="1"/>
</dbReference>
<dbReference type="InterPro" id="IPR050469">
    <property type="entry name" value="Diguanylate_Cyclase"/>
</dbReference>
<sequence>MFSRLIIITLLLLTCHTVFAGTLEEYAAKRRAILKQPPENRLKALVDHPFDTTTVLGKYFYLSSFLYIENDPAFYALTDSELKVLREDYPEYFYERKALMIWLSDLSYEEQFKKYRDIQAIARENNWPRVEGWTTSLLVYSLLTAELHFNAILEINNYIPLSSGNLSRGMAYDYSLSDIFHNMYSALFSLGDFEGALEFCRKYKNNAPQDPDVQVDGLSCEILTLINLEKFDDAWASLKKMSELAEDTGRSDLNVQLLTYSAVYFREQERPELAYLYAKDALDLHLNSKHVQRSTEYSLYKLLTASQIELKNADKAEFYLNKMQSLPKNFQTEGPRQDVNSLYAQAKVESLKGQHEKANSYYEEAIKILFFKEKANFSFKQLKRIDTAINDRDVTLIKQKLNQKELDFTIAASVATFSSFAALLTGLILWRQSRLKREVEHFSRIDSLTSVYNRWFAIDTIKLRINTMKRLDDKVCVALIDLDHFKRINDASGHKMGDTVLSHFARLCKYQCSEADVFGRYGGETFVLMLSGATQNDAKEKLRSLREIISQQDLTKLGAEGTLAFSAGIVEVSDKADISQVLSQCDKLLYAAKQNGRNQDICAPFRPAEQDDIV</sequence>
<evidence type="ECO:0000259" key="5">
    <source>
        <dbReference type="PROSITE" id="PS50887"/>
    </source>
</evidence>
<dbReference type="InterPro" id="IPR000160">
    <property type="entry name" value="GGDEF_dom"/>
</dbReference>
<dbReference type="Gene3D" id="3.30.70.270">
    <property type="match status" value="1"/>
</dbReference>
<evidence type="ECO:0000256" key="3">
    <source>
        <dbReference type="SAM" id="Phobius"/>
    </source>
</evidence>
<reference evidence="6 7" key="1">
    <citation type="submission" date="2020-04" db="EMBL/GenBank/DDBJ databases">
        <title>Salinimonas sp. HHU 13199.</title>
        <authorList>
            <person name="Cui X."/>
            <person name="Zhang D."/>
        </authorList>
    </citation>
    <scope>NUCLEOTIDE SEQUENCE [LARGE SCALE GENOMIC DNA]</scope>
    <source>
        <strain evidence="6 7">HHU 13199</strain>
    </source>
</reference>
<dbReference type="InterPro" id="IPR029787">
    <property type="entry name" value="Nucleotide_cyclase"/>
</dbReference>
<evidence type="ECO:0000256" key="1">
    <source>
        <dbReference type="ARBA" id="ARBA00012528"/>
    </source>
</evidence>
<gene>
    <name evidence="6" type="ORF">HHX48_11550</name>
</gene>
<feature type="transmembrane region" description="Helical" evidence="3">
    <location>
        <begin position="408"/>
        <end position="430"/>
    </location>
</feature>
<evidence type="ECO:0000256" key="2">
    <source>
        <dbReference type="ARBA" id="ARBA00034247"/>
    </source>
</evidence>
<dbReference type="Proteomes" id="UP000624419">
    <property type="component" value="Unassembled WGS sequence"/>
</dbReference>
<feature type="domain" description="GGDEF" evidence="5">
    <location>
        <begin position="473"/>
        <end position="605"/>
    </location>
</feature>
<keyword evidence="4" id="KW-0732">Signal</keyword>
<feature type="chain" id="PRO_5047170338" description="diguanylate cyclase" evidence="4">
    <location>
        <begin position="21"/>
        <end position="614"/>
    </location>
</feature>
<keyword evidence="3" id="KW-1133">Transmembrane helix</keyword>
<dbReference type="EC" id="2.7.7.65" evidence="1"/>
<keyword evidence="3" id="KW-0472">Membrane</keyword>
<keyword evidence="3" id="KW-0812">Transmembrane</keyword>
<keyword evidence="7" id="KW-1185">Reference proteome</keyword>
<name>A0ABR8LR32_9ALTE</name>
<organism evidence="6 7">
    <name type="scientific">Salinimonas profundi</name>
    <dbReference type="NCBI Taxonomy" id="2729140"/>
    <lineage>
        <taxon>Bacteria</taxon>
        <taxon>Pseudomonadati</taxon>
        <taxon>Pseudomonadota</taxon>
        <taxon>Gammaproteobacteria</taxon>
        <taxon>Alteromonadales</taxon>
        <taxon>Alteromonadaceae</taxon>
        <taxon>Alteromonas/Salinimonas group</taxon>
        <taxon>Salinimonas</taxon>
    </lineage>
</organism>
<evidence type="ECO:0000313" key="6">
    <source>
        <dbReference type="EMBL" id="MBD3586374.1"/>
    </source>
</evidence>